<protein>
    <recommendedName>
        <fullName evidence="4">Lengsin</fullName>
    </recommendedName>
    <alternativeName>
        <fullName evidence="5">Glutamate-ammonia ligase domain-containing protein 1</fullName>
    </alternativeName>
</protein>
<evidence type="ECO:0000256" key="5">
    <source>
        <dbReference type="ARBA" id="ARBA00042675"/>
    </source>
</evidence>
<evidence type="ECO:0000256" key="7">
    <source>
        <dbReference type="RuleBase" id="RU000384"/>
    </source>
</evidence>
<evidence type="ECO:0000313" key="11">
    <source>
        <dbReference type="Proteomes" id="UP001152797"/>
    </source>
</evidence>
<evidence type="ECO:0000256" key="1">
    <source>
        <dbReference type="ARBA" id="ARBA00009897"/>
    </source>
</evidence>
<dbReference type="SMART" id="SM01230">
    <property type="entry name" value="Gln-synt_C"/>
    <property type="match status" value="1"/>
</dbReference>
<evidence type="ECO:0000259" key="8">
    <source>
        <dbReference type="PROSITE" id="PS51987"/>
    </source>
</evidence>
<dbReference type="PANTHER" id="PTHR43407:SF1">
    <property type="entry name" value="LENGSIN"/>
    <property type="match status" value="1"/>
</dbReference>
<evidence type="ECO:0000256" key="6">
    <source>
        <dbReference type="PROSITE-ProRule" id="PRU01331"/>
    </source>
</evidence>
<organism evidence="9">
    <name type="scientific">Cladocopium goreaui</name>
    <dbReference type="NCBI Taxonomy" id="2562237"/>
    <lineage>
        <taxon>Eukaryota</taxon>
        <taxon>Sar</taxon>
        <taxon>Alveolata</taxon>
        <taxon>Dinophyceae</taxon>
        <taxon>Suessiales</taxon>
        <taxon>Symbiodiniaceae</taxon>
        <taxon>Cladocopium</taxon>
    </lineage>
</organism>
<dbReference type="InterPro" id="IPR014746">
    <property type="entry name" value="Gln_synth/guanido_kin_cat_dom"/>
</dbReference>
<dbReference type="EMBL" id="CAMXCT010002226">
    <property type="protein sequence ID" value="CAI3996678.1"/>
    <property type="molecule type" value="Genomic_DNA"/>
</dbReference>
<dbReference type="SUPFAM" id="SSF55931">
    <property type="entry name" value="Glutamine synthetase/guanido kinase"/>
    <property type="match status" value="1"/>
</dbReference>
<dbReference type="InterPro" id="IPR008146">
    <property type="entry name" value="Gln_synth_cat_dom"/>
</dbReference>
<dbReference type="PANTHER" id="PTHR43407">
    <property type="entry name" value="GLUTAMINE SYNTHETASE"/>
    <property type="match status" value="1"/>
</dbReference>
<feature type="domain" description="GS catalytic" evidence="8">
    <location>
        <begin position="8"/>
        <end position="374"/>
    </location>
</feature>
<dbReference type="EMBL" id="CAMXCT020002226">
    <property type="protein sequence ID" value="CAL1150053.1"/>
    <property type="molecule type" value="Genomic_DNA"/>
</dbReference>
<dbReference type="Proteomes" id="UP001152797">
    <property type="component" value="Unassembled WGS sequence"/>
</dbReference>
<sequence>MEGLKCGPRALCGRLLAELKAFENQKMELLTGGELEFVMCSKTADGNWEPLFREPEIFTTLQGCKVMDFCYELEHQMLPVGVDIMTMNTEYGEGQVEITFAPRFGIEAADMTATFRLGTKEIAQQMGLRATFMAKPFGISGVGNGGHLNFSIWAPSGTLREAEKGGASAVSKMTSGKTNVFHSPEHGLSSTAKAFLAGVLAHAPALEALCSPTVPCYCRHGNWAPDVANWGYDDRCACVRVKAEKRGPPGSCYMELRMPSSAANPYLVIAGLVAAGLDGLQRKLELPPERQSKEDGATVLPSSLPAALEALEADEYLTNKLGKRFIRWYVDIKKAELKFLDEKLHPPQEASVAATEPSETEIGKAWRELYMEFI</sequence>
<evidence type="ECO:0000313" key="10">
    <source>
        <dbReference type="EMBL" id="CAL1150053.1"/>
    </source>
</evidence>
<evidence type="ECO:0000256" key="4">
    <source>
        <dbReference type="ARBA" id="ARBA00039404"/>
    </source>
</evidence>
<reference evidence="10" key="2">
    <citation type="submission" date="2024-04" db="EMBL/GenBank/DDBJ databases">
        <authorList>
            <person name="Chen Y."/>
            <person name="Shah S."/>
            <person name="Dougan E. K."/>
            <person name="Thang M."/>
            <person name="Chan C."/>
        </authorList>
    </citation>
    <scope>NUCLEOTIDE SEQUENCE [LARGE SCALE GENOMIC DNA]</scope>
</reference>
<evidence type="ECO:0000256" key="2">
    <source>
        <dbReference type="ARBA" id="ARBA00037583"/>
    </source>
</evidence>
<comment type="subunit">
    <text evidence="3">Dodecamer. Interacts with BFSP2 and VIM.</text>
</comment>
<evidence type="ECO:0000256" key="3">
    <source>
        <dbReference type="ARBA" id="ARBA00038790"/>
    </source>
</evidence>
<name>A0A9P1G1Q7_9DINO</name>
<dbReference type="OrthoDB" id="77835at2759"/>
<dbReference type="GO" id="GO:0005737">
    <property type="term" value="C:cytoplasm"/>
    <property type="evidence" value="ECO:0007669"/>
    <property type="project" value="TreeGrafter"/>
</dbReference>
<dbReference type="GO" id="GO:0016020">
    <property type="term" value="C:membrane"/>
    <property type="evidence" value="ECO:0007669"/>
    <property type="project" value="TreeGrafter"/>
</dbReference>
<comment type="function">
    <text evidence="2">May act as a component of the cytoskeleton or as a chaperone for the reorganization of intermediate filament proteins during terminal differentiation in the lens. Does not seem to have enzymatic activity.</text>
</comment>
<dbReference type="AlphaFoldDB" id="A0A9P1G1Q7"/>
<dbReference type="GO" id="GO:0004356">
    <property type="term" value="F:glutamine synthetase activity"/>
    <property type="evidence" value="ECO:0007669"/>
    <property type="project" value="InterPro"/>
</dbReference>
<comment type="similarity">
    <text evidence="1 6 7">Belongs to the glutamine synthetase family.</text>
</comment>
<proteinExistence type="inferred from homology"/>
<reference evidence="9" key="1">
    <citation type="submission" date="2022-10" db="EMBL/GenBank/DDBJ databases">
        <authorList>
            <person name="Chen Y."/>
            <person name="Dougan E. K."/>
            <person name="Chan C."/>
            <person name="Rhodes N."/>
            <person name="Thang M."/>
        </authorList>
    </citation>
    <scope>NUCLEOTIDE SEQUENCE</scope>
</reference>
<dbReference type="Gene3D" id="3.30.590.10">
    <property type="entry name" value="Glutamine synthetase/guanido kinase, catalytic domain"/>
    <property type="match status" value="1"/>
</dbReference>
<dbReference type="EMBL" id="CAMXCT030002226">
    <property type="protein sequence ID" value="CAL4783990.1"/>
    <property type="molecule type" value="Genomic_DNA"/>
</dbReference>
<gene>
    <name evidence="9" type="ORF">C1SCF055_LOCUS23135</name>
</gene>
<comment type="caution">
    <text evidence="9">The sequence shown here is derived from an EMBL/GenBank/DDBJ whole genome shotgun (WGS) entry which is preliminary data.</text>
</comment>
<accession>A0A9P1G1Q7</accession>
<dbReference type="PROSITE" id="PS51987">
    <property type="entry name" value="GS_CATALYTIC"/>
    <property type="match status" value="1"/>
</dbReference>
<evidence type="ECO:0000313" key="9">
    <source>
        <dbReference type="EMBL" id="CAI3996678.1"/>
    </source>
</evidence>
<dbReference type="Pfam" id="PF00120">
    <property type="entry name" value="Gln-synt_C"/>
    <property type="match status" value="1"/>
</dbReference>
<keyword evidence="11" id="KW-1185">Reference proteome</keyword>